<keyword evidence="3" id="KW-1185">Reference proteome</keyword>
<dbReference type="InterPro" id="IPR045584">
    <property type="entry name" value="Pilin-like"/>
</dbReference>
<gene>
    <name evidence="2" type="ORF">JCM19231_4672</name>
</gene>
<dbReference type="InterPro" id="IPR012902">
    <property type="entry name" value="N_methyl_site"/>
</dbReference>
<sequence length="156" mass="15576">MKKQSGFTLIELVVVIVILGILAVTAAPRFLNLQSDARESSLQGLKGAMAGAGSIVYGKAAIEGLETSSAAVAVEGIETVFGYPTATSAGIGLAVQGLDDGQDWVIVDGGDSNAAEGSISYSFPGAASDATCIVTYEAAADAQSTPVITAATADDC</sequence>
<evidence type="ECO:0000313" key="2">
    <source>
        <dbReference type="EMBL" id="GAM54494.1"/>
    </source>
</evidence>
<keyword evidence="1" id="KW-0812">Transmembrane</keyword>
<keyword evidence="1" id="KW-1133">Transmembrane helix</keyword>
<reference evidence="2 3" key="2">
    <citation type="submission" date="2015-01" db="EMBL/GenBank/DDBJ databases">
        <authorList>
            <consortium name="NBRP consortium"/>
            <person name="Sawabe T."/>
            <person name="Meirelles P."/>
            <person name="Feng G."/>
            <person name="Sayaka M."/>
            <person name="Hattori M."/>
            <person name="Ohkuma M."/>
        </authorList>
    </citation>
    <scope>NUCLEOTIDE SEQUENCE [LARGE SCALE GENOMIC DNA]</scope>
    <source>
        <strain evidence="3">JCM 19231</strain>
    </source>
</reference>
<feature type="transmembrane region" description="Helical" evidence="1">
    <location>
        <begin position="12"/>
        <end position="31"/>
    </location>
</feature>
<dbReference type="PROSITE" id="PS00409">
    <property type="entry name" value="PROKAR_NTER_METHYL"/>
    <property type="match status" value="1"/>
</dbReference>
<keyword evidence="1" id="KW-0472">Membrane</keyword>
<evidence type="ECO:0000256" key="1">
    <source>
        <dbReference type="SAM" id="Phobius"/>
    </source>
</evidence>
<dbReference type="PANTHER" id="PTHR30093:SF7">
    <property type="entry name" value="MSHA MAJOR PILIN SUBUNIT MSHA"/>
    <property type="match status" value="1"/>
</dbReference>
<dbReference type="NCBIfam" id="TIGR02532">
    <property type="entry name" value="IV_pilin_GFxxxE"/>
    <property type="match status" value="1"/>
</dbReference>
<organism evidence="2 3">
    <name type="scientific">Vibrio ishigakensis</name>
    <dbReference type="NCBI Taxonomy" id="1481914"/>
    <lineage>
        <taxon>Bacteria</taxon>
        <taxon>Pseudomonadati</taxon>
        <taxon>Pseudomonadota</taxon>
        <taxon>Gammaproteobacteria</taxon>
        <taxon>Vibrionales</taxon>
        <taxon>Vibrionaceae</taxon>
        <taxon>Vibrio</taxon>
    </lineage>
</organism>
<evidence type="ECO:0000313" key="3">
    <source>
        <dbReference type="Proteomes" id="UP000031671"/>
    </source>
</evidence>
<comment type="caution">
    <text evidence="2">The sequence shown here is derived from an EMBL/GenBank/DDBJ whole genome shotgun (WGS) entry which is preliminary data.</text>
</comment>
<dbReference type="EMBL" id="BBRZ01000004">
    <property type="protein sequence ID" value="GAM54494.1"/>
    <property type="molecule type" value="Genomic_DNA"/>
</dbReference>
<name>A0A0B8NUT1_9VIBR</name>
<dbReference type="Gene3D" id="3.30.700.10">
    <property type="entry name" value="Glycoprotein, Type 4 Pilin"/>
    <property type="match status" value="1"/>
</dbReference>
<proteinExistence type="predicted"/>
<dbReference type="RefSeq" id="WP_261834112.1">
    <property type="nucleotide sequence ID" value="NZ_AP024881.1"/>
</dbReference>
<reference evidence="2 3" key="1">
    <citation type="submission" date="2015-01" db="EMBL/GenBank/DDBJ databases">
        <title>Vibrio sp. C1 JCM 19231 whole genome shotgun sequence.</title>
        <authorList>
            <person name="Sawabe T."/>
            <person name="Meirelles P."/>
            <person name="Feng G."/>
            <person name="Sayaka M."/>
            <person name="Hattori M."/>
            <person name="Ohkuma M."/>
        </authorList>
    </citation>
    <scope>NUCLEOTIDE SEQUENCE [LARGE SCALE GENOMIC DNA]</scope>
    <source>
        <strain evidence="3">JCM 19231</strain>
    </source>
</reference>
<dbReference type="Pfam" id="PF07963">
    <property type="entry name" value="N_methyl"/>
    <property type="match status" value="1"/>
</dbReference>
<dbReference type="SUPFAM" id="SSF54523">
    <property type="entry name" value="Pili subunits"/>
    <property type="match status" value="1"/>
</dbReference>
<dbReference type="AlphaFoldDB" id="A0A0B8NUT1"/>
<accession>A0A0B8NUT1</accession>
<dbReference type="Proteomes" id="UP000031671">
    <property type="component" value="Unassembled WGS sequence"/>
</dbReference>
<protein>
    <submittedName>
        <fullName evidence="2">MSHA pilin protein mshA</fullName>
    </submittedName>
</protein>
<dbReference type="PANTHER" id="PTHR30093">
    <property type="entry name" value="GENERAL SECRETION PATHWAY PROTEIN G"/>
    <property type="match status" value="1"/>
</dbReference>